<evidence type="ECO:0000313" key="3">
    <source>
        <dbReference type="Proteomes" id="UP000441389"/>
    </source>
</evidence>
<accession>A0A6I4IX98</accession>
<reference evidence="2 3" key="1">
    <citation type="submission" date="2019-12" db="EMBL/GenBank/DDBJ databases">
        <authorList>
            <person name="Huq M.A."/>
        </authorList>
    </citation>
    <scope>NUCLEOTIDE SEQUENCE [LARGE SCALE GENOMIC DNA]</scope>
    <source>
        <strain evidence="2 3">MAH-20</strain>
    </source>
</reference>
<dbReference type="RefSeq" id="WP_157025532.1">
    <property type="nucleotide sequence ID" value="NZ_WQMS01000001.1"/>
</dbReference>
<proteinExistence type="predicted"/>
<feature type="signal peptide" evidence="1">
    <location>
        <begin position="1"/>
        <end position="21"/>
    </location>
</feature>
<dbReference type="Proteomes" id="UP000441389">
    <property type="component" value="Unassembled WGS sequence"/>
</dbReference>
<organism evidence="2 3">
    <name type="scientific">Sphingomonas horti</name>
    <dbReference type="NCBI Taxonomy" id="2682842"/>
    <lineage>
        <taxon>Bacteria</taxon>
        <taxon>Pseudomonadati</taxon>
        <taxon>Pseudomonadota</taxon>
        <taxon>Alphaproteobacteria</taxon>
        <taxon>Sphingomonadales</taxon>
        <taxon>Sphingomonadaceae</taxon>
        <taxon>Sphingomonas</taxon>
    </lineage>
</organism>
<evidence type="ECO:0008006" key="4">
    <source>
        <dbReference type="Google" id="ProtNLM"/>
    </source>
</evidence>
<feature type="chain" id="PRO_5026068496" description="Transporter" evidence="1">
    <location>
        <begin position="22"/>
        <end position="242"/>
    </location>
</feature>
<protein>
    <recommendedName>
        <fullName evidence="4">Transporter</fullName>
    </recommendedName>
</protein>
<name>A0A6I4IX98_9SPHN</name>
<evidence type="ECO:0000256" key="1">
    <source>
        <dbReference type="SAM" id="SignalP"/>
    </source>
</evidence>
<gene>
    <name evidence="2" type="ORF">GON01_02170</name>
</gene>
<dbReference type="EMBL" id="WQMS01000001">
    <property type="protein sequence ID" value="MVO76747.1"/>
    <property type="molecule type" value="Genomic_DNA"/>
</dbReference>
<keyword evidence="1" id="KW-0732">Signal</keyword>
<comment type="caution">
    <text evidence="2">The sequence shown here is derived from an EMBL/GenBank/DDBJ whole genome shotgun (WGS) entry which is preliminary data.</text>
</comment>
<sequence>MMRIRVRALVALVALPGAAWAGPPYVTDDPQPTDLDHWEIYAFGAGQRAHGSWDGAAGLDLNYGGLPGVQLTATLPVDLSHDSSGTHAGGGDVELGVKYRFLHREAAGLDIAVFPRVILPTARRRFGTGRAQVLLPVWAEKDWGRWSLFGGGGYTINPGAGNRDFWQGGAALTRTVSERLSLGAEATLEGPDAVGGHAVAGLGVGGVFRLGGPFALLVSGGPIHEHHGPTGWRGYAALGINF</sequence>
<keyword evidence="3" id="KW-1185">Reference proteome</keyword>
<evidence type="ECO:0000313" key="2">
    <source>
        <dbReference type="EMBL" id="MVO76747.1"/>
    </source>
</evidence>
<dbReference type="AlphaFoldDB" id="A0A6I4IX98"/>